<sequence>MTSDVNLQVRFKNQIYGPLILVIRELTVLPRVVDPDSNMLLHTFEGLVLHVNHFKEKHANFLKQDDILNAVANSIKHVRQKEPIELQTCGVWEHLDQKFRFLTMTHLLTRRDRDVLDAVDLIISRVNYISEKLATGLPKIIRETATHEFYDWAVCYSAPFISAETSSMRIRLVTKNRTGVYVASAVESIKFLALDESLAGIDPTPYFPSVTA</sequence>
<comment type="caution">
    <text evidence="1">The sequence shown here is derived from an EMBL/GenBank/DDBJ whole genome shotgun (WGS) entry which is preliminary data.</text>
</comment>
<dbReference type="RefSeq" id="WP_320202288.1">
    <property type="nucleotide sequence ID" value="NZ_CP192781.1"/>
</dbReference>
<reference evidence="1" key="1">
    <citation type="journal article" date="2023" name="Phytobiomes J">
        <title>Deciphering the key players within the bacterial microbiota associated with aerial crown gall tumors on rhododendron: Insights into the gallobiome.</title>
        <authorList>
            <person name="Kuzmanovic N."/>
            <person name="Nesme J."/>
            <person name="Wolf J."/>
            <person name="Neumann-Schaal M."/>
            <person name="Petersen J."/>
            <person name="Fernandez-Gnecco G."/>
            <person name="Sproeer C."/>
            <person name="Bunk B."/>
            <person name="Overmann J."/>
            <person name="Sorensen S.J."/>
            <person name="Idczak E."/>
            <person name="Smalla K."/>
        </authorList>
    </citation>
    <scope>NUCLEOTIDE SEQUENCE</scope>
    <source>
        <strain evidence="1">Rho-11.1</strain>
    </source>
</reference>
<accession>A0AAW9FAB9</accession>
<organism evidence="1">
    <name type="scientific">Agrobacterium rosae</name>
    <dbReference type="NCBI Taxonomy" id="1972867"/>
    <lineage>
        <taxon>Bacteria</taxon>
        <taxon>Pseudomonadati</taxon>
        <taxon>Pseudomonadota</taxon>
        <taxon>Alphaproteobacteria</taxon>
        <taxon>Hyphomicrobiales</taxon>
        <taxon>Rhizobiaceae</taxon>
        <taxon>Rhizobium/Agrobacterium group</taxon>
        <taxon>Agrobacterium</taxon>
    </lineage>
</organism>
<gene>
    <name evidence="1" type="ORF">RMR22_00145</name>
</gene>
<proteinExistence type="predicted"/>
<dbReference type="EMBL" id="JAVRAF010000001">
    <property type="protein sequence ID" value="MDX8300644.1"/>
    <property type="molecule type" value="Genomic_DNA"/>
</dbReference>
<evidence type="ECO:0000313" key="1">
    <source>
        <dbReference type="EMBL" id="MDX8300644.1"/>
    </source>
</evidence>
<name>A0AAW9FAB9_9HYPH</name>
<dbReference type="AlphaFoldDB" id="A0AAW9FAB9"/>
<protein>
    <submittedName>
        <fullName evidence="1">Uncharacterized protein</fullName>
    </submittedName>
</protein>